<accession>A0A3L8PUZ9</accession>
<dbReference type="AlphaFoldDB" id="A0A3L8PUZ9"/>
<dbReference type="RefSeq" id="WP_121840802.1">
    <property type="nucleotide sequence ID" value="NZ_ML014876.1"/>
</dbReference>
<comment type="caution">
    <text evidence="1">The sequence shown here is derived from an EMBL/GenBank/DDBJ whole genome shotgun (WGS) entry which is preliminary data.</text>
</comment>
<evidence type="ECO:0000313" key="2">
    <source>
        <dbReference type="Proteomes" id="UP000281474"/>
    </source>
</evidence>
<dbReference type="Proteomes" id="UP000281474">
    <property type="component" value="Unassembled WGS sequence"/>
</dbReference>
<keyword evidence="2" id="KW-1185">Reference proteome</keyword>
<dbReference type="EMBL" id="QZEI01000127">
    <property type="protein sequence ID" value="RLV57862.1"/>
    <property type="molecule type" value="Genomic_DNA"/>
</dbReference>
<proteinExistence type="predicted"/>
<protein>
    <submittedName>
        <fullName evidence="1">Uncharacterized protein</fullName>
    </submittedName>
</protein>
<reference evidence="1 2" key="1">
    <citation type="submission" date="2018-09" db="EMBL/GenBank/DDBJ databases">
        <title>Phylogeny of the Shewanellaceae, and recommendation for two new genera, Pseudoshewanella and Parashewanella.</title>
        <authorList>
            <person name="Wang G."/>
        </authorList>
    </citation>
    <scope>NUCLEOTIDE SEQUENCE [LARGE SCALE GENOMIC DNA]</scope>
    <source>
        <strain evidence="1 2">C51</strain>
    </source>
</reference>
<evidence type="ECO:0000313" key="1">
    <source>
        <dbReference type="EMBL" id="RLV57862.1"/>
    </source>
</evidence>
<sequence length="68" mass="7683">MSVESNQRTANIDLQEMISDLIDKGLKEKDTLEAPCAQLYDYDVTETQINIIKDAFLCFCCAGSCWDN</sequence>
<name>A0A3L8PUZ9_9GAMM</name>
<gene>
    <name evidence="1" type="ORF">D5018_20285</name>
</gene>
<organism evidence="1 2">
    <name type="scientific">Parashewanella curva</name>
    <dbReference type="NCBI Taxonomy" id="2338552"/>
    <lineage>
        <taxon>Bacteria</taxon>
        <taxon>Pseudomonadati</taxon>
        <taxon>Pseudomonadota</taxon>
        <taxon>Gammaproteobacteria</taxon>
        <taxon>Alteromonadales</taxon>
        <taxon>Shewanellaceae</taxon>
        <taxon>Parashewanella</taxon>
    </lineage>
</organism>